<evidence type="ECO:0000313" key="1">
    <source>
        <dbReference type="Proteomes" id="UP000790787"/>
    </source>
</evidence>
<proteinExistence type="predicted"/>
<dbReference type="Proteomes" id="UP000790787">
    <property type="component" value="Chromosome 17"/>
</dbReference>
<keyword evidence="1" id="KW-1185">Reference proteome</keyword>
<name>A0AC58T2W9_TOBAC</name>
<reference evidence="2" key="2">
    <citation type="submission" date="2025-08" db="UniProtKB">
        <authorList>
            <consortium name="RefSeq"/>
        </authorList>
    </citation>
    <scope>IDENTIFICATION</scope>
    <source>
        <tissue evidence="2">Leaf</tissue>
    </source>
</reference>
<protein>
    <submittedName>
        <fullName evidence="2">Secreted RxLR effector protein 161-like</fullName>
    </submittedName>
</protein>
<reference evidence="1" key="1">
    <citation type="journal article" date="2014" name="Nat. Commun.">
        <title>The tobacco genome sequence and its comparison with those of tomato and potato.</title>
        <authorList>
            <person name="Sierro N."/>
            <person name="Battey J.N."/>
            <person name="Ouadi S."/>
            <person name="Bakaher N."/>
            <person name="Bovet L."/>
            <person name="Willig A."/>
            <person name="Goepfert S."/>
            <person name="Peitsch M.C."/>
            <person name="Ivanov N.V."/>
        </authorList>
    </citation>
    <scope>NUCLEOTIDE SEQUENCE [LARGE SCALE GENOMIC DNA]</scope>
</reference>
<sequence>MDEPGSPVNQTMYRWIIGSLLYLTVSKPDIMFSMGLCARFQSNPKEFHLKAAKRILRYLKGTHDLVLYYRSGDSFDLIGYADVDYAGYLVDRKNTSGMAHFLGCCLISWGTRKQNSVTLSTAEAEYVAVASCCAQSLWIKQQLEDFGVFSDCVPLLCDNTSALNMAKTPVQHKRTKHIDVRHHFLIDNVEKGLICMKFCSTEDHIANIFTKALNREHFERNPLALGLIKPN</sequence>
<gene>
    <name evidence="2" type="primary">LOC142171752</name>
</gene>
<accession>A0AC58T2W9</accession>
<evidence type="ECO:0000313" key="2">
    <source>
        <dbReference type="RefSeq" id="XP_075091552.1"/>
    </source>
</evidence>
<dbReference type="RefSeq" id="XP_075091552.1">
    <property type="nucleotide sequence ID" value="XM_075235451.1"/>
</dbReference>
<organism evidence="1 2">
    <name type="scientific">Nicotiana tabacum</name>
    <name type="common">Common tobacco</name>
    <dbReference type="NCBI Taxonomy" id="4097"/>
    <lineage>
        <taxon>Eukaryota</taxon>
        <taxon>Viridiplantae</taxon>
        <taxon>Streptophyta</taxon>
        <taxon>Embryophyta</taxon>
        <taxon>Tracheophyta</taxon>
        <taxon>Spermatophyta</taxon>
        <taxon>Magnoliopsida</taxon>
        <taxon>eudicotyledons</taxon>
        <taxon>Gunneridae</taxon>
        <taxon>Pentapetalae</taxon>
        <taxon>asterids</taxon>
        <taxon>lamiids</taxon>
        <taxon>Solanales</taxon>
        <taxon>Solanaceae</taxon>
        <taxon>Nicotianoideae</taxon>
        <taxon>Nicotianeae</taxon>
        <taxon>Nicotiana</taxon>
    </lineage>
</organism>